<evidence type="ECO:0000313" key="3">
    <source>
        <dbReference type="Proteomes" id="UP000515369"/>
    </source>
</evidence>
<proteinExistence type="predicted"/>
<keyword evidence="3" id="KW-1185">Reference proteome</keyword>
<name>A0A7G5H3Z7_9BACT</name>
<reference evidence="2 3" key="1">
    <citation type="submission" date="2020-07" db="EMBL/GenBank/DDBJ databases">
        <title>Spirosoma foliorum sp. nov., isolated from the leaves on the Nejang mountain Korea, Republic of.</title>
        <authorList>
            <person name="Ho H."/>
            <person name="Lee Y.-J."/>
            <person name="Nurcahyanto D.-A."/>
            <person name="Kim S.-G."/>
        </authorList>
    </citation>
    <scope>NUCLEOTIDE SEQUENCE [LARGE SCALE GENOMIC DNA]</scope>
    <source>
        <strain evidence="2 3">PL0136</strain>
    </source>
</reference>
<dbReference type="InterPro" id="IPR027417">
    <property type="entry name" value="P-loop_NTPase"/>
</dbReference>
<feature type="region of interest" description="Disordered" evidence="1">
    <location>
        <begin position="102"/>
        <end position="122"/>
    </location>
</feature>
<protein>
    <submittedName>
        <fullName evidence="2">Uncharacterized protein</fullName>
    </submittedName>
</protein>
<evidence type="ECO:0000313" key="2">
    <source>
        <dbReference type="EMBL" id="QMW05839.1"/>
    </source>
</evidence>
<dbReference type="Proteomes" id="UP000515369">
    <property type="component" value="Chromosome"/>
</dbReference>
<dbReference type="KEGG" id="sfol:H3H32_13545"/>
<sequence>MSVRRGVGKSYFINKLRDKLESFPLFERPQYIFEELPPLLYTLAPTALVKQADLTLVVTDASMTWKPVDKNVLTTYLSGITHPAGLLLNRAQYDELEDVVGDLSDKDGDSSKKSNSKLVPEY</sequence>
<accession>A0A7G5H3Z7</accession>
<dbReference type="SUPFAM" id="SSF52540">
    <property type="entry name" value="P-loop containing nucleoside triphosphate hydrolases"/>
    <property type="match status" value="1"/>
</dbReference>
<dbReference type="AlphaFoldDB" id="A0A7G5H3Z7"/>
<dbReference type="EMBL" id="CP059732">
    <property type="protein sequence ID" value="QMW05839.1"/>
    <property type="molecule type" value="Genomic_DNA"/>
</dbReference>
<organism evidence="2 3">
    <name type="scientific">Spirosoma foliorum</name>
    <dbReference type="NCBI Taxonomy" id="2710596"/>
    <lineage>
        <taxon>Bacteria</taxon>
        <taxon>Pseudomonadati</taxon>
        <taxon>Bacteroidota</taxon>
        <taxon>Cytophagia</taxon>
        <taxon>Cytophagales</taxon>
        <taxon>Cytophagaceae</taxon>
        <taxon>Spirosoma</taxon>
    </lineage>
</organism>
<dbReference type="RefSeq" id="WP_182463215.1">
    <property type="nucleotide sequence ID" value="NZ_CP059732.1"/>
</dbReference>
<evidence type="ECO:0000256" key="1">
    <source>
        <dbReference type="SAM" id="MobiDB-lite"/>
    </source>
</evidence>
<feature type="compositionally biased region" description="Basic and acidic residues" evidence="1">
    <location>
        <begin position="103"/>
        <end position="112"/>
    </location>
</feature>
<gene>
    <name evidence="2" type="ORF">H3H32_13545</name>
</gene>